<feature type="domain" description="HTH arsR-type" evidence="4">
    <location>
        <begin position="8"/>
        <end position="101"/>
    </location>
</feature>
<dbReference type="NCBIfam" id="NF033788">
    <property type="entry name" value="HTH_metalloreg"/>
    <property type="match status" value="1"/>
</dbReference>
<dbReference type="Pfam" id="PF01022">
    <property type="entry name" value="HTH_5"/>
    <property type="match status" value="1"/>
</dbReference>
<dbReference type="PROSITE" id="PS50987">
    <property type="entry name" value="HTH_ARSR_2"/>
    <property type="match status" value="1"/>
</dbReference>
<dbReference type="STRING" id="1486262.TM49_02265"/>
<dbReference type="CDD" id="cd00090">
    <property type="entry name" value="HTH_ARSR"/>
    <property type="match status" value="1"/>
</dbReference>
<dbReference type="GO" id="GO:0003700">
    <property type="term" value="F:DNA-binding transcription factor activity"/>
    <property type="evidence" value="ECO:0007669"/>
    <property type="project" value="InterPro"/>
</dbReference>
<dbReference type="RefSeq" id="WP_045684635.1">
    <property type="nucleotide sequence ID" value="NZ_CP010803.1"/>
</dbReference>
<evidence type="ECO:0000259" key="4">
    <source>
        <dbReference type="PROSITE" id="PS50987"/>
    </source>
</evidence>
<dbReference type="InterPro" id="IPR001845">
    <property type="entry name" value="HTH_ArsR_DNA-bd_dom"/>
</dbReference>
<reference evidence="5 6" key="1">
    <citation type="journal article" date="2015" name="Genome Announc.">
        <title>Complete genome sequence of Martelella endophytica YC6887, which has antifungal activity associated with a halophyte.</title>
        <authorList>
            <person name="Khan A."/>
            <person name="Khan H."/>
            <person name="Chung E.J."/>
            <person name="Hossain M.T."/>
            <person name="Chung Y.R."/>
        </authorList>
    </citation>
    <scope>NUCLEOTIDE SEQUENCE [LARGE SCALE GENOMIC DNA]</scope>
    <source>
        <strain evidence="5">YC6887</strain>
    </source>
</reference>
<dbReference type="Gene3D" id="1.10.10.10">
    <property type="entry name" value="Winged helix-like DNA-binding domain superfamily/Winged helix DNA-binding domain"/>
    <property type="match status" value="1"/>
</dbReference>
<dbReference type="HOGENOM" id="CLU_097806_6_4_5"/>
<dbReference type="EMBL" id="CP010803">
    <property type="protein sequence ID" value="AJY44769.1"/>
    <property type="molecule type" value="Genomic_DNA"/>
</dbReference>
<keyword evidence="6" id="KW-1185">Reference proteome</keyword>
<accession>A0A0D5LKN9</accession>
<evidence type="ECO:0000313" key="6">
    <source>
        <dbReference type="Proteomes" id="UP000032611"/>
    </source>
</evidence>
<dbReference type="AlphaFoldDB" id="A0A0D5LKN9"/>
<dbReference type="PRINTS" id="PR00778">
    <property type="entry name" value="HTHARSR"/>
</dbReference>
<keyword evidence="2" id="KW-0238">DNA-binding</keyword>
<dbReference type="PATRIC" id="fig|1486262.3.peg.469"/>
<evidence type="ECO:0000313" key="5">
    <source>
        <dbReference type="EMBL" id="AJY44769.1"/>
    </source>
</evidence>
<proteinExistence type="predicted"/>
<evidence type="ECO:0000256" key="1">
    <source>
        <dbReference type="ARBA" id="ARBA00023015"/>
    </source>
</evidence>
<organism evidence="5 6">
    <name type="scientific">Martelella endophytica</name>
    <dbReference type="NCBI Taxonomy" id="1486262"/>
    <lineage>
        <taxon>Bacteria</taxon>
        <taxon>Pseudomonadati</taxon>
        <taxon>Pseudomonadota</taxon>
        <taxon>Alphaproteobacteria</taxon>
        <taxon>Hyphomicrobiales</taxon>
        <taxon>Aurantimonadaceae</taxon>
        <taxon>Martelella</taxon>
    </lineage>
</organism>
<dbReference type="SUPFAM" id="SSF46785">
    <property type="entry name" value="Winged helix' DNA-binding domain"/>
    <property type="match status" value="1"/>
</dbReference>
<dbReference type="InterPro" id="IPR036390">
    <property type="entry name" value="WH_DNA-bd_sf"/>
</dbReference>
<keyword evidence="1" id="KW-0805">Transcription regulation</keyword>
<dbReference type="Proteomes" id="UP000032611">
    <property type="component" value="Chromosome"/>
</dbReference>
<dbReference type="InterPro" id="IPR036388">
    <property type="entry name" value="WH-like_DNA-bd_sf"/>
</dbReference>
<dbReference type="InterPro" id="IPR011991">
    <property type="entry name" value="ArsR-like_HTH"/>
</dbReference>
<dbReference type="InterPro" id="IPR051011">
    <property type="entry name" value="Metal_resp_trans_reg"/>
</dbReference>
<sequence length="106" mass="12102">MKINSEDMRGSADEACELLKALGNRHRLMILCQLVDGERSVGELAEFLGIRDSTVSQHLALLRREKLIAGRRDGQTIWYHIESEPAREILMALYDAYCRPRDEKSA</sequence>
<evidence type="ECO:0000256" key="2">
    <source>
        <dbReference type="ARBA" id="ARBA00023125"/>
    </source>
</evidence>
<keyword evidence="3" id="KW-0804">Transcription</keyword>
<dbReference type="PANTHER" id="PTHR43132">
    <property type="entry name" value="ARSENICAL RESISTANCE OPERON REPRESSOR ARSR-RELATED"/>
    <property type="match status" value="1"/>
</dbReference>
<name>A0A0D5LKN9_MAREN</name>
<gene>
    <name evidence="5" type="ORF">TM49_02265</name>
</gene>
<protein>
    <submittedName>
        <fullName evidence="5">ArsR family transcriptional regulator</fullName>
    </submittedName>
</protein>
<dbReference type="PANTHER" id="PTHR43132:SF2">
    <property type="entry name" value="ARSENICAL RESISTANCE OPERON REPRESSOR ARSR-RELATED"/>
    <property type="match status" value="1"/>
</dbReference>
<dbReference type="KEGG" id="mey:TM49_02265"/>
<dbReference type="SMART" id="SM00418">
    <property type="entry name" value="HTH_ARSR"/>
    <property type="match status" value="1"/>
</dbReference>
<evidence type="ECO:0000256" key="3">
    <source>
        <dbReference type="ARBA" id="ARBA00023163"/>
    </source>
</evidence>
<dbReference type="GO" id="GO:0003677">
    <property type="term" value="F:DNA binding"/>
    <property type="evidence" value="ECO:0007669"/>
    <property type="project" value="UniProtKB-KW"/>
</dbReference>